<evidence type="ECO:0000313" key="11">
    <source>
        <dbReference type="RefSeq" id="XP_023939382.2"/>
    </source>
</evidence>
<sequence length="363" mass="38586">MSSVSGSLRSRKVKMTENEENYAAVLYGPSDLRIEKCPMPEINDDEVLIRIECCGICGSDLKMYSTGKCGFESVTEPIILGHEGAGVVVKVGSNVRSPAVGERVAIEPTQPCRACAQCRRGRYNLCPTPRYCSTAAAPGNLCRYYSHVADFTHKIPDNLSMEEGAAVQPLAIALHACRRARVRVGSALLVLGAGPIGVLCAMTARAMGATAVLMTDVVASRLETAKKLCATHTLLVTAAHSEQHVAERATELLGTAPDVSMDACGLASAQSIAMLATRSGGTVVIVGIGGERAEVPLTGAMLREVDVRGAYRLLNSYPQALAAVSSGAIDLKSFITHHFPLERTKEAMEFAKTGEPMKIIIHM</sequence>
<keyword evidence="3 8" id="KW-0479">Metal-binding</keyword>
<dbReference type="GeneID" id="112046812"/>
<dbReference type="SUPFAM" id="SSF51735">
    <property type="entry name" value="NAD(P)-binding Rossmann-fold domains"/>
    <property type="match status" value="1"/>
</dbReference>
<dbReference type="SMART" id="SM00829">
    <property type="entry name" value="PKS_ER"/>
    <property type="match status" value="1"/>
</dbReference>
<dbReference type="RefSeq" id="XP_023939382.2">
    <property type="nucleotide sequence ID" value="XM_024083614.2"/>
</dbReference>
<feature type="domain" description="Enoyl reductase (ER)" evidence="9">
    <location>
        <begin position="28"/>
        <end position="361"/>
    </location>
</feature>
<dbReference type="CDD" id="cd05285">
    <property type="entry name" value="sorbitol_DH"/>
    <property type="match status" value="1"/>
</dbReference>
<dbReference type="PANTHER" id="PTHR43161">
    <property type="entry name" value="SORBITOL DEHYDROGENASE"/>
    <property type="match status" value="1"/>
</dbReference>
<dbReference type="InterPro" id="IPR013149">
    <property type="entry name" value="ADH-like_C"/>
</dbReference>
<name>A0A6J1N2N4_BICAN</name>
<dbReference type="GO" id="GO:0003939">
    <property type="term" value="F:L-iditol 2-dehydrogenase (NAD+) activity"/>
    <property type="evidence" value="ECO:0007669"/>
    <property type="project" value="TreeGrafter"/>
</dbReference>
<dbReference type="GO" id="GO:0006062">
    <property type="term" value="P:sorbitol catabolic process"/>
    <property type="evidence" value="ECO:0007669"/>
    <property type="project" value="TreeGrafter"/>
</dbReference>
<dbReference type="Gene3D" id="3.90.180.10">
    <property type="entry name" value="Medium-chain alcohol dehydrogenases, catalytic domain"/>
    <property type="match status" value="1"/>
</dbReference>
<evidence type="ECO:0000256" key="7">
    <source>
        <dbReference type="ARBA" id="ARBA00032485"/>
    </source>
</evidence>
<comment type="cofactor">
    <cofactor evidence="1 8">
        <name>Zn(2+)</name>
        <dbReference type="ChEBI" id="CHEBI:29105"/>
    </cofactor>
</comment>
<dbReference type="Pfam" id="PF00107">
    <property type="entry name" value="ADH_zinc_N"/>
    <property type="match status" value="1"/>
</dbReference>
<evidence type="ECO:0000256" key="2">
    <source>
        <dbReference type="ARBA" id="ARBA00008072"/>
    </source>
</evidence>
<reference evidence="11" key="1">
    <citation type="submission" date="2025-08" db="UniProtKB">
        <authorList>
            <consortium name="RefSeq"/>
        </authorList>
    </citation>
    <scope>IDENTIFICATION</scope>
</reference>
<keyword evidence="4 8" id="KW-0862">Zinc</keyword>
<keyword evidence="10" id="KW-1185">Reference proteome</keyword>
<dbReference type="InterPro" id="IPR045306">
    <property type="entry name" value="SDH-like"/>
</dbReference>
<dbReference type="InterPro" id="IPR002328">
    <property type="entry name" value="ADH_Zn_CS"/>
</dbReference>
<evidence type="ECO:0000259" key="9">
    <source>
        <dbReference type="SMART" id="SM00829"/>
    </source>
</evidence>
<dbReference type="PROSITE" id="PS00059">
    <property type="entry name" value="ADH_ZINC"/>
    <property type="match status" value="1"/>
</dbReference>
<dbReference type="InterPro" id="IPR036291">
    <property type="entry name" value="NAD(P)-bd_dom_sf"/>
</dbReference>
<dbReference type="KEGG" id="bany:112046812"/>
<dbReference type="Proteomes" id="UP001652582">
    <property type="component" value="Chromosome 17"/>
</dbReference>
<evidence type="ECO:0000256" key="5">
    <source>
        <dbReference type="ARBA" id="ARBA00023002"/>
    </source>
</evidence>
<evidence type="ECO:0000256" key="3">
    <source>
        <dbReference type="ARBA" id="ARBA00022723"/>
    </source>
</evidence>
<dbReference type="InterPro" id="IPR020843">
    <property type="entry name" value="ER"/>
</dbReference>
<protein>
    <recommendedName>
        <fullName evidence="6">Sorbitol dehydrogenase</fullName>
    </recommendedName>
    <alternativeName>
        <fullName evidence="7">Polyol dehydrogenase</fullName>
    </alternativeName>
</protein>
<dbReference type="Gene3D" id="3.40.50.720">
    <property type="entry name" value="NAD(P)-binding Rossmann-like Domain"/>
    <property type="match status" value="1"/>
</dbReference>
<evidence type="ECO:0000256" key="8">
    <source>
        <dbReference type="RuleBase" id="RU361277"/>
    </source>
</evidence>
<dbReference type="PANTHER" id="PTHR43161:SF9">
    <property type="entry name" value="SORBITOL DEHYDROGENASE"/>
    <property type="match status" value="1"/>
</dbReference>
<evidence type="ECO:0000256" key="1">
    <source>
        <dbReference type="ARBA" id="ARBA00001947"/>
    </source>
</evidence>
<dbReference type="Pfam" id="PF08240">
    <property type="entry name" value="ADH_N"/>
    <property type="match status" value="1"/>
</dbReference>
<comment type="similarity">
    <text evidence="2 8">Belongs to the zinc-containing alcohol dehydrogenase family.</text>
</comment>
<dbReference type="AlphaFoldDB" id="A0A6J1N2N4"/>
<gene>
    <name evidence="11" type="primary">LOC112046812</name>
</gene>
<dbReference type="OrthoDB" id="1879366at2759"/>
<dbReference type="InterPro" id="IPR011032">
    <property type="entry name" value="GroES-like_sf"/>
</dbReference>
<dbReference type="InterPro" id="IPR013154">
    <property type="entry name" value="ADH-like_N"/>
</dbReference>
<evidence type="ECO:0000313" key="10">
    <source>
        <dbReference type="Proteomes" id="UP001652582"/>
    </source>
</evidence>
<evidence type="ECO:0000256" key="6">
    <source>
        <dbReference type="ARBA" id="ARBA00026132"/>
    </source>
</evidence>
<organism evidence="10 11">
    <name type="scientific">Bicyclus anynana</name>
    <name type="common">Squinting bush brown butterfly</name>
    <dbReference type="NCBI Taxonomy" id="110368"/>
    <lineage>
        <taxon>Eukaryota</taxon>
        <taxon>Metazoa</taxon>
        <taxon>Ecdysozoa</taxon>
        <taxon>Arthropoda</taxon>
        <taxon>Hexapoda</taxon>
        <taxon>Insecta</taxon>
        <taxon>Pterygota</taxon>
        <taxon>Neoptera</taxon>
        <taxon>Endopterygota</taxon>
        <taxon>Lepidoptera</taxon>
        <taxon>Glossata</taxon>
        <taxon>Ditrysia</taxon>
        <taxon>Papilionoidea</taxon>
        <taxon>Nymphalidae</taxon>
        <taxon>Satyrinae</taxon>
        <taxon>Satyrini</taxon>
        <taxon>Mycalesina</taxon>
        <taxon>Bicyclus</taxon>
    </lineage>
</organism>
<evidence type="ECO:0000256" key="4">
    <source>
        <dbReference type="ARBA" id="ARBA00022833"/>
    </source>
</evidence>
<dbReference type="SUPFAM" id="SSF50129">
    <property type="entry name" value="GroES-like"/>
    <property type="match status" value="1"/>
</dbReference>
<dbReference type="GO" id="GO:0008270">
    <property type="term" value="F:zinc ion binding"/>
    <property type="evidence" value="ECO:0007669"/>
    <property type="project" value="InterPro"/>
</dbReference>
<accession>A0A6J1N2N4</accession>
<keyword evidence="5" id="KW-0560">Oxidoreductase</keyword>
<proteinExistence type="inferred from homology"/>